<evidence type="ECO:0000313" key="1">
    <source>
        <dbReference type="EMBL" id="AHE99888.1"/>
    </source>
</evidence>
<reference evidence="1 2" key="1">
    <citation type="submission" date="2013-12" db="EMBL/GenBank/DDBJ databases">
        <authorList>
            <consortium name="DOE Joint Genome Institute"/>
            <person name="Muyzer G."/>
            <person name="Huntemann M."/>
            <person name="Han J."/>
            <person name="Chen A."/>
            <person name="Kyrpides N."/>
            <person name="Mavromatis K."/>
            <person name="Markowitz V."/>
            <person name="Palaniappan K."/>
            <person name="Ivanova N."/>
            <person name="Schaumberg A."/>
            <person name="Pati A."/>
            <person name="Liolios K."/>
            <person name="Nordberg H.P."/>
            <person name="Cantor M.N."/>
            <person name="Hua S.X."/>
            <person name="Woyke T."/>
        </authorList>
    </citation>
    <scope>NUCLEOTIDE SEQUENCE [LARGE SCALE GENOMIC DNA]</scope>
    <source>
        <strain evidence="1 2">ARh 1</strain>
    </source>
</reference>
<dbReference type="EMBL" id="CP007029">
    <property type="protein sequence ID" value="AHE99888.1"/>
    <property type="molecule type" value="Genomic_DNA"/>
</dbReference>
<dbReference type="AlphaFoldDB" id="W0DSC5"/>
<accession>W0DSC5</accession>
<protein>
    <submittedName>
        <fullName evidence="1">Uncharacterized protein</fullName>
    </submittedName>
</protein>
<dbReference type="STRING" id="713585.THITH_03070"/>
<sequence>MIIYTLYEELGVVGLPLFEGVDRGAVLECLLRDVVFAHGAMVLQGGLETLGGVEPTAT</sequence>
<dbReference type="HOGENOM" id="CLU_2977878_0_0_6"/>
<evidence type="ECO:0000313" key="2">
    <source>
        <dbReference type="Proteomes" id="UP000005289"/>
    </source>
</evidence>
<organism evidence="1 2">
    <name type="scientific">Thioalkalivibrio paradoxus ARh 1</name>
    <dbReference type="NCBI Taxonomy" id="713585"/>
    <lineage>
        <taxon>Bacteria</taxon>
        <taxon>Pseudomonadati</taxon>
        <taxon>Pseudomonadota</taxon>
        <taxon>Gammaproteobacteria</taxon>
        <taxon>Chromatiales</taxon>
        <taxon>Ectothiorhodospiraceae</taxon>
        <taxon>Thioalkalivibrio</taxon>
    </lineage>
</organism>
<gene>
    <name evidence="1" type="ORF">THITH_03070</name>
</gene>
<keyword evidence="2" id="KW-1185">Reference proteome</keyword>
<proteinExistence type="predicted"/>
<dbReference type="KEGG" id="tti:THITH_03070"/>
<name>W0DSC5_9GAMM</name>
<dbReference type="Proteomes" id="UP000005289">
    <property type="component" value="Chromosome"/>
</dbReference>